<feature type="signal peptide" evidence="2">
    <location>
        <begin position="1"/>
        <end position="18"/>
    </location>
</feature>
<dbReference type="RefSeq" id="WP_156314142.1">
    <property type="nucleotide sequence ID" value="NZ_CAJFZS010000001.1"/>
</dbReference>
<accession>A0A7W9FA21</accession>
<evidence type="ECO:0000256" key="2">
    <source>
        <dbReference type="SAM" id="SignalP"/>
    </source>
</evidence>
<feature type="chain" id="PRO_5031513675" description="Lipoprotein" evidence="2">
    <location>
        <begin position="19"/>
        <end position="124"/>
    </location>
</feature>
<protein>
    <recommendedName>
        <fullName evidence="5">Lipoprotein</fullName>
    </recommendedName>
</protein>
<organism evidence="3 4">
    <name type="scientific">Brevundimonas aurantiaca</name>
    <dbReference type="NCBI Taxonomy" id="74316"/>
    <lineage>
        <taxon>Bacteria</taxon>
        <taxon>Pseudomonadati</taxon>
        <taxon>Pseudomonadota</taxon>
        <taxon>Alphaproteobacteria</taxon>
        <taxon>Caulobacterales</taxon>
        <taxon>Caulobacteraceae</taxon>
        <taxon>Brevundimonas</taxon>
    </lineage>
</organism>
<proteinExistence type="predicted"/>
<gene>
    <name evidence="3" type="ORF">GGQ93_001647</name>
</gene>
<feature type="region of interest" description="Disordered" evidence="1">
    <location>
        <begin position="24"/>
        <end position="62"/>
    </location>
</feature>
<keyword evidence="4" id="KW-1185">Reference proteome</keyword>
<comment type="caution">
    <text evidence="3">The sequence shown here is derived from an EMBL/GenBank/DDBJ whole genome shotgun (WGS) entry which is preliminary data.</text>
</comment>
<evidence type="ECO:0000313" key="4">
    <source>
        <dbReference type="Proteomes" id="UP000527324"/>
    </source>
</evidence>
<keyword evidence="2" id="KW-0732">Signal</keyword>
<evidence type="ECO:0000256" key="1">
    <source>
        <dbReference type="SAM" id="MobiDB-lite"/>
    </source>
</evidence>
<sequence>MRPFLSACFALSAALAVAACQSGEDRTAPAADPGSGAQTIAETAPGPASSDQPDTGAERGLAAQTACRADIGEAAAARLVERCIKVSPATHPPCHADNPCALIRGEIDRSCKLWDKDPPAECRS</sequence>
<reference evidence="3 4" key="1">
    <citation type="submission" date="2020-08" db="EMBL/GenBank/DDBJ databases">
        <title>Genomic Encyclopedia of Type Strains, Phase IV (KMG-IV): sequencing the most valuable type-strain genomes for metagenomic binning, comparative biology and taxonomic classification.</title>
        <authorList>
            <person name="Goeker M."/>
        </authorList>
    </citation>
    <scope>NUCLEOTIDE SEQUENCE [LARGE SCALE GENOMIC DNA]</scope>
    <source>
        <strain evidence="3 4">DSM 4731</strain>
    </source>
</reference>
<dbReference type="Proteomes" id="UP000527324">
    <property type="component" value="Unassembled WGS sequence"/>
</dbReference>
<evidence type="ECO:0000313" key="3">
    <source>
        <dbReference type="EMBL" id="MBB5739933.1"/>
    </source>
</evidence>
<dbReference type="PROSITE" id="PS51257">
    <property type="entry name" value="PROKAR_LIPOPROTEIN"/>
    <property type="match status" value="1"/>
</dbReference>
<dbReference type="EMBL" id="JACHOQ010000003">
    <property type="protein sequence ID" value="MBB5739933.1"/>
    <property type="molecule type" value="Genomic_DNA"/>
</dbReference>
<name>A0A7W9FA21_9CAUL</name>
<evidence type="ECO:0008006" key="5">
    <source>
        <dbReference type="Google" id="ProtNLM"/>
    </source>
</evidence>
<dbReference type="AlphaFoldDB" id="A0A7W9FA21"/>